<name>A0A0V0GRV1_SOLCH</name>
<reference evidence="2" key="1">
    <citation type="submission" date="2015-12" db="EMBL/GenBank/DDBJ databases">
        <title>Gene expression during late stages of embryo sac development: a critical building block for successful pollen-pistil interactions.</title>
        <authorList>
            <person name="Liu Y."/>
            <person name="Joly V."/>
            <person name="Sabar M."/>
            <person name="Matton D.P."/>
        </authorList>
    </citation>
    <scope>NUCLEOTIDE SEQUENCE</scope>
</reference>
<keyword evidence="1" id="KW-0732">Signal</keyword>
<dbReference type="AlphaFoldDB" id="A0A0V0GRV1"/>
<organism evidence="2">
    <name type="scientific">Solanum chacoense</name>
    <name type="common">Chaco potato</name>
    <dbReference type="NCBI Taxonomy" id="4108"/>
    <lineage>
        <taxon>Eukaryota</taxon>
        <taxon>Viridiplantae</taxon>
        <taxon>Streptophyta</taxon>
        <taxon>Embryophyta</taxon>
        <taxon>Tracheophyta</taxon>
        <taxon>Spermatophyta</taxon>
        <taxon>Magnoliopsida</taxon>
        <taxon>eudicotyledons</taxon>
        <taxon>Gunneridae</taxon>
        <taxon>Pentapetalae</taxon>
        <taxon>asterids</taxon>
        <taxon>lamiids</taxon>
        <taxon>Solanales</taxon>
        <taxon>Solanaceae</taxon>
        <taxon>Solanoideae</taxon>
        <taxon>Solaneae</taxon>
        <taxon>Solanum</taxon>
    </lineage>
</organism>
<feature type="chain" id="PRO_5006865444" evidence="1">
    <location>
        <begin position="30"/>
        <end position="68"/>
    </location>
</feature>
<evidence type="ECO:0000256" key="1">
    <source>
        <dbReference type="SAM" id="SignalP"/>
    </source>
</evidence>
<feature type="signal peptide" evidence="1">
    <location>
        <begin position="1"/>
        <end position="29"/>
    </location>
</feature>
<accession>A0A0V0GRV1</accession>
<sequence>MYMGELAHRHVCISSFVCLVAFLLVGANGGLEHTPSSEILSVNEKSHTVGCSILPFKIFSFRLMYLLN</sequence>
<evidence type="ECO:0000313" key="2">
    <source>
        <dbReference type="EMBL" id="JAP10782.1"/>
    </source>
</evidence>
<protein>
    <submittedName>
        <fullName evidence="2">Putative ovule protein</fullName>
    </submittedName>
</protein>
<proteinExistence type="predicted"/>
<dbReference type="EMBL" id="GEDG01032499">
    <property type="protein sequence ID" value="JAP10782.1"/>
    <property type="molecule type" value="Transcribed_RNA"/>
</dbReference>